<accession>A0ABN9X320</accession>
<comment type="caution">
    <text evidence="3">The sequence shown here is derived from an EMBL/GenBank/DDBJ whole genome shotgun (WGS) entry which is preliminary data.</text>
</comment>
<keyword evidence="4" id="KW-1185">Reference proteome</keyword>
<dbReference type="Proteomes" id="UP001189429">
    <property type="component" value="Unassembled WGS sequence"/>
</dbReference>
<proteinExistence type="predicted"/>
<reference evidence="3" key="1">
    <citation type="submission" date="2023-10" db="EMBL/GenBank/DDBJ databases">
        <authorList>
            <person name="Chen Y."/>
            <person name="Shah S."/>
            <person name="Dougan E. K."/>
            <person name="Thang M."/>
            <person name="Chan C."/>
        </authorList>
    </citation>
    <scope>NUCLEOTIDE SEQUENCE [LARGE SCALE GENOMIC DNA]</scope>
</reference>
<feature type="region of interest" description="Disordered" evidence="1">
    <location>
        <begin position="542"/>
        <end position="589"/>
    </location>
</feature>
<dbReference type="SUPFAM" id="SSF57184">
    <property type="entry name" value="Growth factor receptor domain"/>
    <property type="match status" value="1"/>
</dbReference>
<evidence type="ECO:0000313" key="3">
    <source>
        <dbReference type="EMBL" id="CAK0893702.1"/>
    </source>
</evidence>
<feature type="compositionally biased region" description="Acidic residues" evidence="1">
    <location>
        <begin position="557"/>
        <end position="566"/>
    </location>
</feature>
<dbReference type="InterPro" id="IPR009030">
    <property type="entry name" value="Growth_fac_rcpt_cys_sf"/>
</dbReference>
<gene>
    <name evidence="3" type="ORF">PCOR1329_LOCUS72960</name>
</gene>
<keyword evidence="2" id="KW-0812">Transmembrane</keyword>
<dbReference type="SUPFAM" id="SSF69318">
    <property type="entry name" value="Integrin alpha N-terminal domain"/>
    <property type="match status" value="1"/>
</dbReference>
<name>A0ABN9X320_9DINO</name>
<keyword evidence="2" id="KW-0472">Membrane</keyword>
<evidence type="ECO:0000313" key="4">
    <source>
        <dbReference type="Proteomes" id="UP001189429"/>
    </source>
</evidence>
<evidence type="ECO:0008006" key="5">
    <source>
        <dbReference type="Google" id="ProtNLM"/>
    </source>
</evidence>
<organism evidence="3 4">
    <name type="scientific">Prorocentrum cordatum</name>
    <dbReference type="NCBI Taxonomy" id="2364126"/>
    <lineage>
        <taxon>Eukaryota</taxon>
        <taxon>Sar</taxon>
        <taxon>Alveolata</taxon>
        <taxon>Dinophyceae</taxon>
        <taxon>Prorocentrales</taxon>
        <taxon>Prorocentraceae</taxon>
        <taxon>Prorocentrum</taxon>
    </lineage>
</organism>
<dbReference type="InterPro" id="IPR028994">
    <property type="entry name" value="Integrin_alpha_N"/>
</dbReference>
<evidence type="ECO:0000256" key="2">
    <source>
        <dbReference type="SAM" id="Phobius"/>
    </source>
</evidence>
<keyword evidence="2" id="KW-1133">Transmembrane helix</keyword>
<evidence type="ECO:0000256" key="1">
    <source>
        <dbReference type="SAM" id="MobiDB-lite"/>
    </source>
</evidence>
<sequence length="589" mass="65691">MRWYENMGNSVNWTKHTLYQGAQGHYVSGGDLDGDGDVDLIGTTTAENTVATFVAVTSCTAASPSAECCRTGQQWNGTVCTVCEPGSYGVGSGVAAQCVSCPTNTCKIPGLTQLPITCAADCANDIEAAYAACDCEPNFFKTEGDVCAPCPEGQEKFPGKTRTSSDFAADSSVEYYWEGFDKSLCTVYIAETDDSVLRILIWILGSIFVAIALACACFGMYKLRRSWIMKTKAEQRYRIVTHERIAAACAATRTCKYSVCFIRYATFKKHGKFTRHEVHRERGELFCFDTYDEVFSWVSQNATVFVSHQWLGFAEPDPDNVHFPAVCSACECICEKYNLSEMDLFVWVDYVSIPQTNHYLKALSISSLAVYASIARYFVIVAPKCTHHDDLVECNSDTYQRRGWCRLEQWARMSVGGLRDMYIHEDGKLEPLLDREQWYTASVKVFEGDFTVESDRYEIVDTVMGLWYIALLNQGNQDTDQTDLLNLVKENKARVFPFEFFEDYIDKLEALAEEEKGSLPACSHSGLFRASCRLGDESFSSTPNMSRMMSRRKSFEDFETGAEEEAGQSSSVGQSEGAPVGFQPTGGEI</sequence>
<dbReference type="EMBL" id="CAUYUJ010019793">
    <property type="protein sequence ID" value="CAK0893702.1"/>
    <property type="molecule type" value="Genomic_DNA"/>
</dbReference>
<protein>
    <recommendedName>
        <fullName evidence="5">Tyrosine-protein kinase ephrin type A/B receptor-like domain-containing protein</fullName>
    </recommendedName>
</protein>
<feature type="transmembrane region" description="Helical" evidence="2">
    <location>
        <begin position="199"/>
        <end position="221"/>
    </location>
</feature>